<evidence type="ECO:0000259" key="4">
    <source>
        <dbReference type="Pfam" id="PF00144"/>
    </source>
</evidence>
<evidence type="ECO:0000256" key="3">
    <source>
        <dbReference type="SAM" id="SignalP"/>
    </source>
</evidence>
<dbReference type="Gene3D" id="3.40.710.10">
    <property type="entry name" value="DD-peptidase/beta-lactamase superfamily"/>
    <property type="match status" value="1"/>
</dbReference>
<evidence type="ECO:0000313" key="5">
    <source>
        <dbReference type="EMBL" id="SFF13414.1"/>
    </source>
</evidence>
<dbReference type="STRING" id="35752.SAMN05421541_106290"/>
<dbReference type="SUPFAM" id="SSF56601">
    <property type="entry name" value="beta-lactamase/transpeptidase-like"/>
    <property type="match status" value="1"/>
</dbReference>
<dbReference type="PANTHER" id="PTHR46825">
    <property type="entry name" value="D-ALANYL-D-ALANINE-CARBOXYPEPTIDASE/ENDOPEPTIDASE AMPH"/>
    <property type="match status" value="1"/>
</dbReference>
<feature type="transmembrane region" description="Helical" evidence="2">
    <location>
        <begin position="409"/>
        <end position="426"/>
    </location>
</feature>
<feature type="chain" id="PRO_5011612313" evidence="3">
    <location>
        <begin position="28"/>
        <end position="497"/>
    </location>
</feature>
<dbReference type="OrthoDB" id="3174977at2"/>
<sequence>MGRTWIRTAGAMIACLASLLPASPVAAAGGEPATERYLHEYMARIKAPGLAFAVIRGDRVIQRGAWGVDGDGRPITTTTPFMLGSTSKSFTALAVTQLADSGRIDLDTAAVTYLPWLRLGDETTARTVTVRHLLTHTSGLPQVWSSDLTDRYDNDPGGLARSVRDLAGLRPIKPLGQGYAYSDANYMILGALVENVTGDSFGGYLRRHVLDPLGMTHAAATAAEATAVGLPAGHRYYLGRPQRFATPFDTAGVPYGFLAAGLDDLTRYTMFQLNGDPRILGADALTRMHTGTADTGHGTYGFGWQNSTLDGVGARIVWHAGATPNYFSHIVLAPDAGLAVVVLTNIYGLPMDGPLSSGAFNVARLLLGGVPADAAEDPMHRWALIGLLGAAALLAAAVVRSWIRPVRRVLAPVAGCAALAGAAGWLTPSLWNGADLAKLRLWAPDVGHAILAVAALCAVLALTRLYRGLSHRRPRAGSPAADPVAGTPSRRAGLTGR</sequence>
<feature type="transmembrane region" description="Helical" evidence="2">
    <location>
        <begin position="446"/>
        <end position="466"/>
    </location>
</feature>
<dbReference type="InterPro" id="IPR012338">
    <property type="entry name" value="Beta-lactam/transpept-like"/>
</dbReference>
<accession>A0A1I2G6S8</accession>
<gene>
    <name evidence="5" type="ORF">SAMN05421541_106290</name>
</gene>
<dbReference type="EMBL" id="FONV01000006">
    <property type="protein sequence ID" value="SFF13414.1"/>
    <property type="molecule type" value="Genomic_DNA"/>
</dbReference>
<keyword evidence="2" id="KW-0472">Membrane</keyword>
<evidence type="ECO:0000313" key="6">
    <source>
        <dbReference type="Proteomes" id="UP000199645"/>
    </source>
</evidence>
<dbReference type="Pfam" id="PF00144">
    <property type="entry name" value="Beta-lactamase"/>
    <property type="match status" value="1"/>
</dbReference>
<proteinExistence type="predicted"/>
<feature type="signal peptide" evidence="3">
    <location>
        <begin position="1"/>
        <end position="27"/>
    </location>
</feature>
<reference evidence="5 6" key="1">
    <citation type="submission" date="2016-10" db="EMBL/GenBank/DDBJ databases">
        <authorList>
            <person name="de Groot N.N."/>
        </authorList>
    </citation>
    <scope>NUCLEOTIDE SEQUENCE [LARGE SCALE GENOMIC DNA]</scope>
    <source>
        <strain evidence="5 6">DSM 43019</strain>
    </source>
</reference>
<name>A0A1I2G6S8_9ACTN</name>
<dbReference type="InterPro" id="IPR050491">
    <property type="entry name" value="AmpC-like"/>
</dbReference>
<protein>
    <submittedName>
        <fullName evidence="5">CubicO group peptidase, beta-lactamase class C family</fullName>
    </submittedName>
</protein>
<dbReference type="InterPro" id="IPR001466">
    <property type="entry name" value="Beta-lactam-related"/>
</dbReference>
<keyword evidence="2" id="KW-0812">Transmembrane</keyword>
<dbReference type="RefSeq" id="WP_093615288.1">
    <property type="nucleotide sequence ID" value="NZ_BOMT01000023.1"/>
</dbReference>
<feature type="transmembrane region" description="Helical" evidence="2">
    <location>
        <begin position="382"/>
        <end position="402"/>
    </location>
</feature>
<evidence type="ECO:0000256" key="2">
    <source>
        <dbReference type="SAM" id="Phobius"/>
    </source>
</evidence>
<dbReference type="AlphaFoldDB" id="A0A1I2G6S8"/>
<evidence type="ECO:0000256" key="1">
    <source>
        <dbReference type="SAM" id="MobiDB-lite"/>
    </source>
</evidence>
<feature type="region of interest" description="Disordered" evidence="1">
    <location>
        <begin position="472"/>
        <end position="497"/>
    </location>
</feature>
<organism evidence="5 6">
    <name type="scientific">Actinoplanes philippinensis</name>
    <dbReference type="NCBI Taxonomy" id="35752"/>
    <lineage>
        <taxon>Bacteria</taxon>
        <taxon>Bacillati</taxon>
        <taxon>Actinomycetota</taxon>
        <taxon>Actinomycetes</taxon>
        <taxon>Micromonosporales</taxon>
        <taxon>Micromonosporaceae</taxon>
        <taxon>Actinoplanes</taxon>
    </lineage>
</organism>
<dbReference type="PANTHER" id="PTHR46825:SF9">
    <property type="entry name" value="BETA-LACTAMASE-RELATED DOMAIN-CONTAINING PROTEIN"/>
    <property type="match status" value="1"/>
</dbReference>
<keyword evidence="6" id="KW-1185">Reference proteome</keyword>
<feature type="domain" description="Beta-lactamase-related" evidence="4">
    <location>
        <begin position="35"/>
        <end position="350"/>
    </location>
</feature>
<dbReference type="Proteomes" id="UP000199645">
    <property type="component" value="Unassembled WGS sequence"/>
</dbReference>
<keyword evidence="3" id="KW-0732">Signal</keyword>
<keyword evidence="2" id="KW-1133">Transmembrane helix</keyword>